<proteinExistence type="predicted"/>
<reference evidence="2" key="1">
    <citation type="submission" date="2020-02" db="EMBL/GenBank/DDBJ databases">
        <title>Draft genome sequence of Candidatus Afipia apatlaquensis IBT-C3, a potential strain for decolorization of textile dyes.</title>
        <authorList>
            <person name="Sanchez-Reyes A."/>
            <person name="Breton-Deval L."/>
            <person name="Mangelson H."/>
            <person name="Sanchez-Flores A."/>
        </authorList>
    </citation>
    <scope>NUCLEOTIDE SEQUENCE [LARGE SCALE GENOMIC DNA]</scope>
    <source>
        <strain evidence="2">IBT-C3</strain>
    </source>
</reference>
<evidence type="ECO:0000313" key="2">
    <source>
        <dbReference type="EMBL" id="NGX99052.1"/>
    </source>
</evidence>
<keyword evidence="3" id="KW-1185">Reference proteome</keyword>
<dbReference type="AlphaFoldDB" id="A0A7C9VQ92"/>
<feature type="signal peptide" evidence="1">
    <location>
        <begin position="1"/>
        <end position="27"/>
    </location>
</feature>
<evidence type="ECO:0000313" key="3">
    <source>
        <dbReference type="Proteomes" id="UP000480266"/>
    </source>
</evidence>
<feature type="chain" id="PRO_5028926603" description="Sulfur globule protein" evidence="1">
    <location>
        <begin position="28"/>
        <end position="82"/>
    </location>
</feature>
<keyword evidence="1" id="KW-0732">Signal</keyword>
<protein>
    <recommendedName>
        <fullName evidence="4">Sulfur globule protein</fullName>
    </recommendedName>
</protein>
<accession>A0A7C9VQ92</accession>
<evidence type="ECO:0000256" key="1">
    <source>
        <dbReference type="SAM" id="SignalP"/>
    </source>
</evidence>
<organism evidence="2 3">
    <name type="scientific">Candidatus Afipia apatlaquensis</name>
    <dbReference type="NCBI Taxonomy" id="2712852"/>
    <lineage>
        <taxon>Bacteria</taxon>
        <taxon>Pseudomonadati</taxon>
        <taxon>Pseudomonadota</taxon>
        <taxon>Alphaproteobacteria</taxon>
        <taxon>Hyphomicrobiales</taxon>
        <taxon>Nitrobacteraceae</taxon>
        <taxon>Afipia</taxon>
    </lineage>
</organism>
<sequence>MFRKLALAIAASAALGAAALAPTSASAGGWHGHHWGHGWGHGYGFGFSPVVVSGGYADDGCYVQRRVRTPYGIRWRTVNVCY</sequence>
<name>A0A7C9VQ92_9BRAD</name>
<gene>
    <name evidence="2" type="ORF">G4V63_28785</name>
</gene>
<dbReference type="Proteomes" id="UP000480266">
    <property type="component" value="Unassembled WGS sequence"/>
</dbReference>
<evidence type="ECO:0008006" key="4">
    <source>
        <dbReference type="Google" id="ProtNLM"/>
    </source>
</evidence>
<comment type="caution">
    <text evidence="2">The sequence shown here is derived from an EMBL/GenBank/DDBJ whole genome shotgun (WGS) entry which is preliminary data.</text>
</comment>
<dbReference type="EMBL" id="JAAMRR010001467">
    <property type="protein sequence ID" value="NGX99052.1"/>
    <property type="molecule type" value="Genomic_DNA"/>
</dbReference>